<dbReference type="AlphaFoldDB" id="A0A0B7G097"/>
<organism evidence="2 3">
    <name type="scientific">Thanatephorus cucumeris (strain AG1-IB / isolate 7/3/14)</name>
    <name type="common">Lettuce bottom rot fungus</name>
    <name type="synonym">Rhizoctonia solani</name>
    <dbReference type="NCBI Taxonomy" id="1108050"/>
    <lineage>
        <taxon>Eukaryota</taxon>
        <taxon>Fungi</taxon>
        <taxon>Dikarya</taxon>
        <taxon>Basidiomycota</taxon>
        <taxon>Agaricomycotina</taxon>
        <taxon>Agaricomycetes</taxon>
        <taxon>Cantharellales</taxon>
        <taxon>Ceratobasidiaceae</taxon>
        <taxon>Rhizoctonia</taxon>
        <taxon>Rhizoctonia solani AG-1</taxon>
    </lineage>
</organism>
<protein>
    <submittedName>
        <fullName evidence="2">Uncharacterized protein</fullName>
    </submittedName>
</protein>
<dbReference type="Proteomes" id="UP000059188">
    <property type="component" value="Unassembled WGS sequence"/>
</dbReference>
<dbReference type="OrthoDB" id="5314275at2759"/>
<evidence type="ECO:0000313" key="3">
    <source>
        <dbReference type="Proteomes" id="UP000059188"/>
    </source>
</evidence>
<feature type="compositionally biased region" description="Polar residues" evidence="1">
    <location>
        <begin position="105"/>
        <end position="144"/>
    </location>
</feature>
<feature type="region of interest" description="Disordered" evidence="1">
    <location>
        <begin position="18"/>
        <end position="37"/>
    </location>
</feature>
<reference evidence="2 3" key="1">
    <citation type="submission" date="2014-11" db="EMBL/GenBank/DDBJ databases">
        <authorList>
            <person name="Wibberg Daniel"/>
        </authorList>
    </citation>
    <scope>NUCLEOTIDE SEQUENCE [LARGE SCALE GENOMIC DNA]</scope>
    <source>
        <strain evidence="2">Rhizoctonia solani AG1-IB 7/3/14</strain>
    </source>
</reference>
<dbReference type="EMBL" id="LN679105">
    <property type="protein sequence ID" value="CEL61867.1"/>
    <property type="molecule type" value="Genomic_DNA"/>
</dbReference>
<dbReference type="Pfam" id="PF15496">
    <property type="entry name" value="DUF4646"/>
    <property type="match status" value="1"/>
</dbReference>
<evidence type="ECO:0000313" key="2">
    <source>
        <dbReference type="EMBL" id="CEL61867.1"/>
    </source>
</evidence>
<sequence length="321" mass="34997">MSTDIKFSKAPNELETLATRAGPQPIPYSANPLAGGSPELRVIGGSTIADSTSSTGITFDHSPDEPPPAYEAYSAPSPQISPPQASPSQVGDSSSPIQIPPTTPKAIQNRSYETGDSYSAQENNGTQVYNFNPETTHTSSSTDPLSCFQRAAPEPSQLFNYERLQSPLVIQGRPSKHKLPDLFSAEGIPALVKHDVQISDWRCFIHDLVTCTRYSTGQRVVADAFPTVRHLGPPGALICFATEQSMRKGKLSNSLALLDTWNTRFFKPRKLEVILCKGDKCKSGRRTDFLAPDRMNTPISSLMKNESKEVGAEYRLVVISI</sequence>
<feature type="region of interest" description="Disordered" evidence="1">
    <location>
        <begin position="42"/>
        <end position="148"/>
    </location>
</feature>
<gene>
    <name evidence="2" type="ORF">RSOLAG1IB_04617</name>
</gene>
<feature type="compositionally biased region" description="Low complexity" evidence="1">
    <location>
        <begin position="86"/>
        <end position="97"/>
    </location>
</feature>
<keyword evidence="3" id="KW-1185">Reference proteome</keyword>
<evidence type="ECO:0000256" key="1">
    <source>
        <dbReference type="SAM" id="MobiDB-lite"/>
    </source>
</evidence>
<dbReference type="InterPro" id="IPR028018">
    <property type="entry name" value="DUF4646"/>
</dbReference>
<proteinExistence type="predicted"/>
<feature type="compositionally biased region" description="Polar residues" evidence="1">
    <location>
        <begin position="48"/>
        <end position="57"/>
    </location>
</feature>
<accession>A0A0B7G097</accession>
<dbReference type="STRING" id="1108050.A0A0B7G097"/>
<name>A0A0B7G097_THACB</name>